<accession>A0A099F5T8</accession>
<evidence type="ECO:0000313" key="4">
    <source>
        <dbReference type="Proteomes" id="UP000029846"/>
    </source>
</evidence>
<evidence type="ECO:0000256" key="1">
    <source>
        <dbReference type="SAM" id="MobiDB-lite"/>
    </source>
</evidence>
<reference evidence="2 4" key="2">
    <citation type="submission" date="2014-10" db="EMBL/GenBank/DDBJ databases">
        <title>Paracoccus sanguinis sp. nov., isolated from clinical specimens of New York State patients.</title>
        <authorList>
            <person name="Mingle L.A."/>
            <person name="Cole J.A."/>
            <person name="Lapierre P."/>
            <person name="Musser K.A."/>
        </authorList>
    </citation>
    <scope>NUCLEOTIDE SEQUENCE [LARGE SCALE GENOMIC DNA]</scope>
    <source>
        <strain evidence="2 4">JCM 14014</strain>
    </source>
</reference>
<reference evidence="3 5" key="3">
    <citation type="submission" date="2016-10" db="EMBL/GenBank/DDBJ databases">
        <authorList>
            <person name="de Groot N.N."/>
        </authorList>
    </citation>
    <scope>NUCLEOTIDE SEQUENCE [LARGE SCALE GENOMIC DNA]</scope>
    <source>
        <strain evidence="3 5">CGMCC 1.6117</strain>
    </source>
</reference>
<dbReference type="STRING" id="376733.SAMN04487972_104209"/>
<organism evidence="2 4">
    <name type="scientific">Paracoccus halophilus</name>
    <dbReference type="NCBI Taxonomy" id="376733"/>
    <lineage>
        <taxon>Bacteria</taxon>
        <taxon>Pseudomonadati</taxon>
        <taxon>Pseudomonadota</taxon>
        <taxon>Alphaproteobacteria</taxon>
        <taxon>Rhodobacterales</taxon>
        <taxon>Paracoccaceae</taxon>
        <taxon>Paracoccus</taxon>
    </lineage>
</organism>
<evidence type="ECO:0000313" key="2">
    <source>
        <dbReference type="EMBL" id="KGJ06090.1"/>
    </source>
</evidence>
<reference evidence="2 4" key="1">
    <citation type="submission" date="2014-09" db="EMBL/GenBank/DDBJ databases">
        <authorList>
            <person name="McGinnis J.M."/>
            <person name="Wolfgang W.J."/>
        </authorList>
    </citation>
    <scope>NUCLEOTIDE SEQUENCE [LARGE SCALE GENOMIC DNA]</scope>
    <source>
        <strain evidence="2 4">JCM 14014</strain>
    </source>
</reference>
<dbReference type="Proteomes" id="UP000182312">
    <property type="component" value="Unassembled WGS sequence"/>
</dbReference>
<protein>
    <submittedName>
        <fullName evidence="2">Uncharacterized protein</fullName>
    </submittedName>
</protein>
<gene>
    <name evidence="2" type="ORF">IT41_02705</name>
    <name evidence="3" type="ORF">SAMN04487972_104209</name>
</gene>
<evidence type="ECO:0000313" key="5">
    <source>
        <dbReference type="Proteomes" id="UP000182312"/>
    </source>
</evidence>
<dbReference type="RefSeq" id="WP_036738636.1">
    <property type="nucleotide sequence ID" value="NZ_FOJO01000004.1"/>
</dbReference>
<keyword evidence="4" id="KW-1185">Reference proteome</keyword>
<feature type="region of interest" description="Disordered" evidence="1">
    <location>
        <begin position="49"/>
        <end position="80"/>
    </location>
</feature>
<feature type="compositionally biased region" description="Low complexity" evidence="1">
    <location>
        <begin position="70"/>
        <end position="80"/>
    </location>
</feature>
<sequence>MFGNGSLLGPLLNGLLGGLVGSGRPVNEPGATGQTGAENNADNSVAEVEAPDSGGVKFDLSQPGGGAAGNAGDAGDAADTAATAEEDALAAYFYAAKWAQSIRAQMATPAETRETIKTDDGFIFASEPFRRDIVEDLFSEQTIHFMGRKLATIGANGVLTMADSANQGIQPSISLGKF</sequence>
<dbReference type="Proteomes" id="UP000029846">
    <property type="component" value="Unassembled WGS sequence"/>
</dbReference>
<dbReference type="AlphaFoldDB" id="A0A099F5T8"/>
<evidence type="ECO:0000313" key="3">
    <source>
        <dbReference type="EMBL" id="SFA46346.1"/>
    </source>
</evidence>
<name>A0A099F5T8_9RHOB</name>
<dbReference type="EMBL" id="JRKN01000003">
    <property type="protein sequence ID" value="KGJ06090.1"/>
    <property type="molecule type" value="Genomic_DNA"/>
</dbReference>
<dbReference type="EMBL" id="FOJO01000004">
    <property type="protein sequence ID" value="SFA46346.1"/>
    <property type="molecule type" value="Genomic_DNA"/>
</dbReference>
<proteinExistence type="predicted"/>